<evidence type="ECO:0000256" key="5">
    <source>
        <dbReference type="ARBA" id="ARBA00023136"/>
    </source>
</evidence>
<evidence type="ECO:0000256" key="2">
    <source>
        <dbReference type="ARBA" id="ARBA00022448"/>
    </source>
</evidence>
<keyword evidence="4" id="KW-0406">Ion transport</keyword>
<dbReference type="SUPFAM" id="SSF52540">
    <property type="entry name" value="P-loop containing nucleoside triphosphate hydrolases"/>
    <property type="match status" value="1"/>
</dbReference>
<proteinExistence type="predicted"/>
<dbReference type="GO" id="GO:0016887">
    <property type="term" value="F:ATP hydrolysis activity"/>
    <property type="evidence" value="ECO:0007669"/>
    <property type="project" value="InterPro"/>
</dbReference>
<keyword evidence="2" id="KW-0813">Transport</keyword>
<dbReference type="EMBL" id="BMIS01000008">
    <property type="protein sequence ID" value="GGE72798.1"/>
    <property type="molecule type" value="Genomic_DNA"/>
</dbReference>
<feature type="domain" description="ABC transporter" evidence="6">
    <location>
        <begin position="28"/>
        <end position="104"/>
    </location>
</feature>
<evidence type="ECO:0000256" key="3">
    <source>
        <dbReference type="ARBA" id="ARBA00022475"/>
    </source>
</evidence>
<keyword evidence="3" id="KW-1003">Cell membrane</keyword>
<comment type="subcellular location">
    <subcellularLocation>
        <location evidence="1">Cell membrane</location>
        <topology evidence="1">Peripheral membrane protein</topology>
    </subcellularLocation>
</comment>
<dbReference type="InterPro" id="IPR051535">
    <property type="entry name" value="Siderophore_ABC-ATPase"/>
</dbReference>
<sequence>MISLQNTADIRLRTEGVSLGYDGRMISEDLSVDIPEGSFTAIIGPNGCGKSTLLRGLAGVLPARSGTVTLDGRPIGEFRPKELARELGLLPQSSAAPEGIRVADLVSRGRAPYQGIFHQWRPATQTI</sequence>
<dbReference type="Pfam" id="PF00005">
    <property type="entry name" value="ABC_tran"/>
    <property type="match status" value="1"/>
</dbReference>
<dbReference type="PANTHER" id="PTHR42771">
    <property type="entry name" value="IRON(3+)-HYDROXAMATE IMPORT ATP-BINDING PROTEIN FHUC"/>
    <property type="match status" value="1"/>
</dbReference>
<dbReference type="GO" id="GO:0005886">
    <property type="term" value="C:plasma membrane"/>
    <property type="evidence" value="ECO:0007669"/>
    <property type="project" value="UniProtKB-SubCell"/>
</dbReference>
<accession>A0A917ASW7</accession>
<dbReference type="GO" id="GO:0005524">
    <property type="term" value="F:ATP binding"/>
    <property type="evidence" value="ECO:0007669"/>
    <property type="project" value="InterPro"/>
</dbReference>
<dbReference type="Gene3D" id="3.40.50.300">
    <property type="entry name" value="P-loop containing nucleotide triphosphate hydrolases"/>
    <property type="match status" value="1"/>
</dbReference>
<organism evidence="7 8">
    <name type="scientific">Nesterenkonia cremea</name>
    <dbReference type="NCBI Taxonomy" id="1882340"/>
    <lineage>
        <taxon>Bacteria</taxon>
        <taxon>Bacillati</taxon>
        <taxon>Actinomycetota</taxon>
        <taxon>Actinomycetes</taxon>
        <taxon>Micrococcales</taxon>
        <taxon>Micrococcaceae</taxon>
        <taxon>Nesterenkonia</taxon>
    </lineage>
</organism>
<keyword evidence="5" id="KW-0472">Membrane</keyword>
<evidence type="ECO:0000313" key="7">
    <source>
        <dbReference type="EMBL" id="GGE72798.1"/>
    </source>
</evidence>
<protein>
    <recommendedName>
        <fullName evidence="6">ABC transporter domain-containing protein</fullName>
    </recommendedName>
</protein>
<reference evidence="7" key="2">
    <citation type="submission" date="2020-09" db="EMBL/GenBank/DDBJ databases">
        <authorList>
            <person name="Sun Q."/>
            <person name="Zhou Y."/>
        </authorList>
    </citation>
    <scope>NUCLEOTIDE SEQUENCE</scope>
    <source>
        <strain evidence="7">CGMCC 1.15388</strain>
    </source>
</reference>
<evidence type="ECO:0000313" key="8">
    <source>
        <dbReference type="Proteomes" id="UP000633136"/>
    </source>
</evidence>
<dbReference type="RefSeq" id="WP_308420881.1">
    <property type="nucleotide sequence ID" value="NZ_BMIS01000008.1"/>
</dbReference>
<dbReference type="InterPro" id="IPR027417">
    <property type="entry name" value="P-loop_NTPase"/>
</dbReference>
<evidence type="ECO:0000256" key="1">
    <source>
        <dbReference type="ARBA" id="ARBA00004202"/>
    </source>
</evidence>
<dbReference type="GO" id="GO:0006811">
    <property type="term" value="P:monoatomic ion transport"/>
    <property type="evidence" value="ECO:0007669"/>
    <property type="project" value="UniProtKB-KW"/>
</dbReference>
<dbReference type="Proteomes" id="UP000633136">
    <property type="component" value="Unassembled WGS sequence"/>
</dbReference>
<evidence type="ECO:0000259" key="6">
    <source>
        <dbReference type="Pfam" id="PF00005"/>
    </source>
</evidence>
<keyword evidence="8" id="KW-1185">Reference proteome</keyword>
<gene>
    <name evidence="7" type="ORF">GCM10011401_19850</name>
</gene>
<comment type="caution">
    <text evidence="7">The sequence shown here is derived from an EMBL/GenBank/DDBJ whole genome shotgun (WGS) entry which is preliminary data.</text>
</comment>
<name>A0A917ASW7_9MICC</name>
<dbReference type="PANTHER" id="PTHR42771:SF2">
    <property type="entry name" value="IRON(3+)-HYDROXAMATE IMPORT ATP-BINDING PROTEIN FHUC"/>
    <property type="match status" value="1"/>
</dbReference>
<reference evidence="7" key="1">
    <citation type="journal article" date="2014" name="Int. J. Syst. Evol. Microbiol.">
        <title>Complete genome sequence of Corynebacterium casei LMG S-19264T (=DSM 44701T), isolated from a smear-ripened cheese.</title>
        <authorList>
            <consortium name="US DOE Joint Genome Institute (JGI-PGF)"/>
            <person name="Walter F."/>
            <person name="Albersmeier A."/>
            <person name="Kalinowski J."/>
            <person name="Ruckert C."/>
        </authorList>
    </citation>
    <scope>NUCLEOTIDE SEQUENCE</scope>
    <source>
        <strain evidence="7">CGMCC 1.15388</strain>
    </source>
</reference>
<dbReference type="AlphaFoldDB" id="A0A917ASW7"/>
<evidence type="ECO:0000256" key="4">
    <source>
        <dbReference type="ARBA" id="ARBA00023065"/>
    </source>
</evidence>
<dbReference type="InterPro" id="IPR003439">
    <property type="entry name" value="ABC_transporter-like_ATP-bd"/>
</dbReference>